<accession>A0A9P4XA62</accession>
<dbReference type="SUPFAM" id="SSF57701">
    <property type="entry name" value="Zn2/Cys6 DNA-binding domain"/>
    <property type="match status" value="1"/>
</dbReference>
<dbReference type="CDD" id="cd12148">
    <property type="entry name" value="fungal_TF_MHR"/>
    <property type="match status" value="1"/>
</dbReference>
<dbReference type="PANTHER" id="PTHR47338:SF20">
    <property type="entry name" value="ZN(II)2CYS6 TRANSCRIPTION FACTOR (EUROFUNG)"/>
    <property type="match status" value="1"/>
</dbReference>
<evidence type="ECO:0000313" key="8">
    <source>
        <dbReference type="Proteomes" id="UP000801864"/>
    </source>
</evidence>
<comment type="caution">
    <text evidence="7">The sequence shown here is derived from an EMBL/GenBank/DDBJ whole genome shotgun (WGS) entry which is preliminary data.</text>
</comment>
<gene>
    <name evidence="7" type="ORF">CFAM422_008748</name>
</gene>
<evidence type="ECO:0000256" key="4">
    <source>
        <dbReference type="ARBA" id="ARBA00023163"/>
    </source>
</evidence>
<reference evidence="7 8" key="1">
    <citation type="submission" date="2018-06" db="EMBL/GenBank/DDBJ databases">
        <title>Genome analysis of cellulolytic fungus Trichoderma lentiforme CFAM-422.</title>
        <authorList>
            <person name="Steindorff A.S."/>
            <person name="Formighieri E.F."/>
            <person name="Midorikawa G.E.O."/>
            <person name="Tamietti M.S."/>
            <person name="Ramos E.Z."/>
            <person name="Silva A.S."/>
            <person name="Bon E.P.S."/>
            <person name="Mendes T.D."/>
            <person name="Damaso M.C.T."/>
            <person name="Favaro L.C.L."/>
        </authorList>
    </citation>
    <scope>NUCLEOTIDE SEQUENCE [LARGE SCALE GENOMIC DNA]</scope>
    <source>
        <strain evidence="7 8">CFAM-422</strain>
    </source>
</reference>
<sequence>MRSTDRVQKPANARKACLRCRRSKRKCDRALPKCLLCTRRQEDCQYETITLSSSGSVTSLTANTTISPDEALCPQRIKAAIVGKLRETEPKDVALAYYRTMQPWFPIIAESRLGDQLPANWDDATLDFTLLCSTIMLVYTTPESSIWMKSNDSLLKDLYLSTKSWIALLEGIGLNSTEVVQSRLFLTVFEVTHGLYPAAYISISGVVRAAEILKRGRDLETRSSEPSSEEERVELCMTWAAIKVMDRYIAIENGKYPPVSRRIHTNEPDLPYSELPFAVCPVFRSTPFSPQRQFLRLYEATNLLDRVQLTIYEPTPRIAFNLEEGALLVNTLVSLRTVILGEAPEDSRIYASGLLICNILQFGSGLLLVYDKCDRERTLNYNMKEHWIAATLPLQNIIRDVSNLLIPLNDTDDNSLDSLPPFVHFLMYKAAKILTNSMRDETSFNTNIQILQSLRDFLNLIQTRWLAASKEMQLPYCCITCSLIFRPLFRTLRRRYYPKDFQSVGKRKIRR</sequence>
<evidence type="ECO:0000313" key="7">
    <source>
        <dbReference type="EMBL" id="KAF3066662.1"/>
    </source>
</evidence>
<evidence type="ECO:0000256" key="1">
    <source>
        <dbReference type="ARBA" id="ARBA00004123"/>
    </source>
</evidence>
<keyword evidence="8" id="KW-1185">Reference proteome</keyword>
<dbReference type="GO" id="GO:0005634">
    <property type="term" value="C:nucleus"/>
    <property type="evidence" value="ECO:0007669"/>
    <property type="project" value="UniProtKB-SubCell"/>
</dbReference>
<dbReference type="Gene3D" id="4.10.240.10">
    <property type="entry name" value="Zn(2)-C6 fungal-type DNA-binding domain"/>
    <property type="match status" value="1"/>
</dbReference>
<evidence type="ECO:0000256" key="5">
    <source>
        <dbReference type="ARBA" id="ARBA00023242"/>
    </source>
</evidence>
<dbReference type="GO" id="GO:0000981">
    <property type="term" value="F:DNA-binding transcription factor activity, RNA polymerase II-specific"/>
    <property type="evidence" value="ECO:0007669"/>
    <property type="project" value="InterPro"/>
</dbReference>
<dbReference type="PROSITE" id="PS50048">
    <property type="entry name" value="ZN2_CY6_FUNGAL_2"/>
    <property type="match status" value="1"/>
</dbReference>
<evidence type="ECO:0000256" key="3">
    <source>
        <dbReference type="ARBA" id="ARBA00023015"/>
    </source>
</evidence>
<dbReference type="InterPro" id="IPR001138">
    <property type="entry name" value="Zn2Cys6_DnaBD"/>
</dbReference>
<organism evidence="7 8">
    <name type="scientific">Trichoderma lentiforme</name>
    <dbReference type="NCBI Taxonomy" id="1567552"/>
    <lineage>
        <taxon>Eukaryota</taxon>
        <taxon>Fungi</taxon>
        <taxon>Dikarya</taxon>
        <taxon>Ascomycota</taxon>
        <taxon>Pezizomycotina</taxon>
        <taxon>Sordariomycetes</taxon>
        <taxon>Hypocreomycetidae</taxon>
        <taxon>Hypocreales</taxon>
        <taxon>Hypocreaceae</taxon>
        <taxon>Trichoderma</taxon>
    </lineage>
</organism>
<dbReference type="EMBL" id="QLNT01000016">
    <property type="protein sequence ID" value="KAF3066662.1"/>
    <property type="molecule type" value="Genomic_DNA"/>
</dbReference>
<evidence type="ECO:0000259" key="6">
    <source>
        <dbReference type="PROSITE" id="PS50048"/>
    </source>
</evidence>
<evidence type="ECO:0000256" key="2">
    <source>
        <dbReference type="ARBA" id="ARBA00022723"/>
    </source>
</evidence>
<protein>
    <recommendedName>
        <fullName evidence="6">Zn(2)-C6 fungal-type domain-containing protein</fullName>
    </recommendedName>
</protein>
<name>A0A9P4XA62_9HYPO</name>
<dbReference type="InterPro" id="IPR050815">
    <property type="entry name" value="TF_fung"/>
</dbReference>
<dbReference type="InterPro" id="IPR036864">
    <property type="entry name" value="Zn2-C6_fun-type_DNA-bd_sf"/>
</dbReference>
<proteinExistence type="predicted"/>
<dbReference type="SMART" id="SM00066">
    <property type="entry name" value="GAL4"/>
    <property type="match status" value="1"/>
</dbReference>
<dbReference type="Proteomes" id="UP000801864">
    <property type="component" value="Unassembled WGS sequence"/>
</dbReference>
<dbReference type="GO" id="GO:0008270">
    <property type="term" value="F:zinc ion binding"/>
    <property type="evidence" value="ECO:0007669"/>
    <property type="project" value="InterPro"/>
</dbReference>
<dbReference type="PROSITE" id="PS00463">
    <property type="entry name" value="ZN2_CY6_FUNGAL_1"/>
    <property type="match status" value="1"/>
</dbReference>
<comment type="subcellular location">
    <subcellularLocation>
        <location evidence="1">Nucleus</location>
    </subcellularLocation>
</comment>
<dbReference type="Pfam" id="PF00172">
    <property type="entry name" value="Zn_clus"/>
    <property type="match status" value="1"/>
</dbReference>
<keyword evidence="2" id="KW-0479">Metal-binding</keyword>
<dbReference type="CDD" id="cd00067">
    <property type="entry name" value="GAL4"/>
    <property type="match status" value="1"/>
</dbReference>
<feature type="domain" description="Zn(2)-C6 fungal-type" evidence="6">
    <location>
        <begin position="16"/>
        <end position="46"/>
    </location>
</feature>
<dbReference type="AlphaFoldDB" id="A0A9P4XA62"/>
<keyword evidence="5" id="KW-0539">Nucleus</keyword>
<keyword evidence="4" id="KW-0804">Transcription</keyword>
<keyword evidence="3" id="KW-0805">Transcription regulation</keyword>
<dbReference type="PANTHER" id="PTHR47338">
    <property type="entry name" value="ZN(II)2CYS6 TRANSCRIPTION FACTOR (EUROFUNG)-RELATED"/>
    <property type="match status" value="1"/>
</dbReference>